<dbReference type="Proteomes" id="UP001209878">
    <property type="component" value="Unassembled WGS sequence"/>
</dbReference>
<protein>
    <recommendedName>
        <fullName evidence="5">Cytochrome P450</fullName>
    </recommendedName>
</protein>
<gene>
    <name evidence="3" type="ORF">NP493_2494g00009</name>
</gene>
<evidence type="ECO:0000256" key="2">
    <source>
        <dbReference type="SAM" id="Phobius"/>
    </source>
</evidence>
<dbReference type="PANTHER" id="PTHR24280">
    <property type="entry name" value="CYTOCHROME P450 20A1"/>
    <property type="match status" value="1"/>
</dbReference>
<dbReference type="SUPFAM" id="SSF48264">
    <property type="entry name" value="Cytochrome P450"/>
    <property type="match status" value="1"/>
</dbReference>
<name>A0AAD9JGJ5_RIDPI</name>
<evidence type="ECO:0000313" key="3">
    <source>
        <dbReference type="EMBL" id="KAK2152271.1"/>
    </source>
</evidence>
<keyword evidence="4" id="KW-1185">Reference proteome</keyword>
<dbReference type="InterPro" id="IPR052666">
    <property type="entry name" value="CYP450_20A1-like"/>
</dbReference>
<reference evidence="3" key="1">
    <citation type="journal article" date="2023" name="Mol. Biol. Evol.">
        <title>Third-Generation Sequencing Reveals the Adaptive Role of the Epigenome in Three Deep-Sea Polychaetes.</title>
        <authorList>
            <person name="Perez M."/>
            <person name="Aroh O."/>
            <person name="Sun Y."/>
            <person name="Lan Y."/>
            <person name="Juniper S.K."/>
            <person name="Young C.R."/>
            <person name="Angers B."/>
            <person name="Qian P.Y."/>
        </authorList>
    </citation>
    <scope>NUCLEOTIDE SEQUENCE</scope>
    <source>
        <strain evidence="3">R07B-5</strain>
    </source>
</reference>
<dbReference type="EMBL" id="JAODUO010002482">
    <property type="protein sequence ID" value="KAK2152271.1"/>
    <property type="molecule type" value="Genomic_DNA"/>
</dbReference>
<dbReference type="Gene3D" id="1.10.630.10">
    <property type="entry name" value="Cytochrome P450"/>
    <property type="match status" value="1"/>
</dbReference>
<comment type="similarity">
    <text evidence="1">Belongs to the cytochrome P450 family.</text>
</comment>
<dbReference type="Pfam" id="PF00067">
    <property type="entry name" value="p450"/>
    <property type="match status" value="1"/>
</dbReference>
<comment type="caution">
    <text evidence="3">The sequence shown here is derived from an EMBL/GenBank/DDBJ whole genome shotgun (WGS) entry which is preliminary data.</text>
</comment>
<keyword evidence="2" id="KW-0812">Transmembrane</keyword>
<dbReference type="InterPro" id="IPR036396">
    <property type="entry name" value="Cyt_P450_sf"/>
</dbReference>
<sequence>MLEFIISVGVVVICVVIAVMYLYPRSTKVTTVPGLDASDEVLGNLPDLKKAGSVHEFLMILHKNYGDIASFWFGQQLVVSIASPQLFKQHAKVFDRPRK</sequence>
<dbReference type="InterPro" id="IPR001128">
    <property type="entry name" value="Cyt_P450"/>
</dbReference>
<feature type="transmembrane region" description="Helical" evidence="2">
    <location>
        <begin position="6"/>
        <end position="23"/>
    </location>
</feature>
<proteinExistence type="inferred from homology"/>
<evidence type="ECO:0000256" key="1">
    <source>
        <dbReference type="ARBA" id="ARBA00010617"/>
    </source>
</evidence>
<dbReference type="PANTHER" id="PTHR24280:SF4">
    <property type="entry name" value="CYTOCHROME P450 20A1"/>
    <property type="match status" value="1"/>
</dbReference>
<organism evidence="3 4">
    <name type="scientific">Ridgeia piscesae</name>
    <name type="common">Tubeworm</name>
    <dbReference type="NCBI Taxonomy" id="27915"/>
    <lineage>
        <taxon>Eukaryota</taxon>
        <taxon>Metazoa</taxon>
        <taxon>Spiralia</taxon>
        <taxon>Lophotrochozoa</taxon>
        <taxon>Annelida</taxon>
        <taxon>Polychaeta</taxon>
        <taxon>Sedentaria</taxon>
        <taxon>Canalipalpata</taxon>
        <taxon>Sabellida</taxon>
        <taxon>Siboglinidae</taxon>
        <taxon>Ridgeia</taxon>
    </lineage>
</organism>
<dbReference type="GO" id="GO:0016020">
    <property type="term" value="C:membrane"/>
    <property type="evidence" value="ECO:0007669"/>
    <property type="project" value="TreeGrafter"/>
</dbReference>
<accession>A0AAD9JGJ5</accession>
<dbReference type="GO" id="GO:0004497">
    <property type="term" value="F:monooxygenase activity"/>
    <property type="evidence" value="ECO:0007669"/>
    <property type="project" value="InterPro"/>
</dbReference>
<evidence type="ECO:0000313" key="4">
    <source>
        <dbReference type="Proteomes" id="UP001209878"/>
    </source>
</evidence>
<dbReference type="GO" id="GO:0016705">
    <property type="term" value="F:oxidoreductase activity, acting on paired donors, with incorporation or reduction of molecular oxygen"/>
    <property type="evidence" value="ECO:0007669"/>
    <property type="project" value="InterPro"/>
</dbReference>
<keyword evidence="2" id="KW-0472">Membrane</keyword>
<dbReference type="AlphaFoldDB" id="A0AAD9JGJ5"/>
<keyword evidence="2" id="KW-1133">Transmembrane helix</keyword>
<dbReference type="GO" id="GO:0005506">
    <property type="term" value="F:iron ion binding"/>
    <property type="evidence" value="ECO:0007669"/>
    <property type="project" value="InterPro"/>
</dbReference>
<dbReference type="GO" id="GO:0020037">
    <property type="term" value="F:heme binding"/>
    <property type="evidence" value="ECO:0007669"/>
    <property type="project" value="InterPro"/>
</dbReference>
<evidence type="ECO:0008006" key="5">
    <source>
        <dbReference type="Google" id="ProtNLM"/>
    </source>
</evidence>